<protein>
    <submittedName>
        <fullName evidence="2">Uncharacterized protein</fullName>
    </submittedName>
</protein>
<organism evidence="2">
    <name type="scientific">Lotharella oceanica</name>
    <dbReference type="NCBI Taxonomy" id="641309"/>
    <lineage>
        <taxon>Eukaryota</taxon>
        <taxon>Sar</taxon>
        <taxon>Rhizaria</taxon>
        <taxon>Cercozoa</taxon>
        <taxon>Chlorarachniophyceae</taxon>
        <taxon>Lotharella</taxon>
    </lineage>
</organism>
<dbReference type="InterPro" id="IPR033031">
    <property type="entry name" value="Scc2/Nipped-B"/>
</dbReference>
<dbReference type="PANTHER" id="PTHR21704">
    <property type="entry name" value="NIPPED-B-LIKE PROTEIN DELANGIN SCC2-RELATED"/>
    <property type="match status" value="1"/>
</dbReference>
<proteinExistence type="predicted"/>
<evidence type="ECO:0000256" key="1">
    <source>
        <dbReference type="SAM" id="MobiDB-lite"/>
    </source>
</evidence>
<evidence type="ECO:0000313" key="2">
    <source>
        <dbReference type="EMBL" id="CAD9770239.1"/>
    </source>
</evidence>
<feature type="compositionally biased region" description="Basic residues" evidence="1">
    <location>
        <begin position="203"/>
        <end position="212"/>
    </location>
</feature>
<feature type="compositionally biased region" description="Basic residues" evidence="1">
    <location>
        <begin position="158"/>
        <end position="173"/>
    </location>
</feature>
<dbReference type="GO" id="GO:0034087">
    <property type="term" value="P:establishment of mitotic sister chromatid cohesion"/>
    <property type="evidence" value="ECO:0007669"/>
    <property type="project" value="TreeGrafter"/>
</dbReference>
<gene>
    <name evidence="2" type="ORF">LSP00402_LOCUS14224</name>
</gene>
<dbReference type="GO" id="GO:1990414">
    <property type="term" value="P:replication-born double-strand break repair via sister chromatid exchange"/>
    <property type="evidence" value="ECO:0007669"/>
    <property type="project" value="TreeGrafter"/>
</dbReference>
<dbReference type="GO" id="GO:0071169">
    <property type="term" value="P:establishment of protein localization to chromatin"/>
    <property type="evidence" value="ECO:0007669"/>
    <property type="project" value="TreeGrafter"/>
</dbReference>
<dbReference type="PANTHER" id="PTHR21704:SF18">
    <property type="entry name" value="NIPPED-B-LIKE PROTEIN"/>
    <property type="match status" value="1"/>
</dbReference>
<sequence>MARVSQKVGFLAHTLASLPYDYDEPLLIIFYINKLLGTDGAKVQEEVRQIVEGRDNLAKELLRLKCLQAMIFSVLLRIRMYLKEAYQLNDAKCESWTPYLSNKASSLKCGRKLENLEFDLSSLPKLPMESDQERSYYSQFDCFLQGMEKEDQMNLKVSYKKQPRRKASRKKKKAYVETDDLNESNAWRDTNDDEVWVPDGGRKSSKRLKRTR</sequence>
<dbReference type="GO" id="GO:0061775">
    <property type="term" value="F:cohesin loader activity"/>
    <property type="evidence" value="ECO:0007669"/>
    <property type="project" value="InterPro"/>
</dbReference>
<dbReference type="GO" id="GO:0003682">
    <property type="term" value="F:chromatin binding"/>
    <property type="evidence" value="ECO:0007669"/>
    <property type="project" value="TreeGrafter"/>
</dbReference>
<dbReference type="EMBL" id="HBHP01022856">
    <property type="protein sequence ID" value="CAD9770239.1"/>
    <property type="molecule type" value="Transcribed_RNA"/>
</dbReference>
<feature type="region of interest" description="Disordered" evidence="1">
    <location>
        <begin position="158"/>
        <end position="212"/>
    </location>
</feature>
<dbReference type="GO" id="GO:0010468">
    <property type="term" value="P:regulation of gene expression"/>
    <property type="evidence" value="ECO:0007669"/>
    <property type="project" value="InterPro"/>
</dbReference>
<accession>A0A7S2XD29</accession>
<dbReference type="GO" id="GO:0090694">
    <property type="term" value="C:Scc2-Scc4 cohesin loading complex"/>
    <property type="evidence" value="ECO:0007669"/>
    <property type="project" value="TreeGrafter"/>
</dbReference>
<dbReference type="GO" id="GO:0140588">
    <property type="term" value="P:chromatin looping"/>
    <property type="evidence" value="ECO:0007669"/>
    <property type="project" value="InterPro"/>
</dbReference>
<reference evidence="2" key="1">
    <citation type="submission" date="2021-01" db="EMBL/GenBank/DDBJ databases">
        <authorList>
            <person name="Corre E."/>
            <person name="Pelletier E."/>
            <person name="Niang G."/>
            <person name="Scheremetjew M."/>
            <person name="Finn R."/>
            <person name="Kale V."/>
            <person name="Holt S."/>
            <person name="Cochrane G."/>
            <person name="Meng A."/>
            <person name="Brown T."/>
            <person name="Cohen L."/>
        </authorList>
    </citation>
    <scope>NUCLEOTIDE SEQUENCE</scope>
    <source>
        <strain evidence="2">CCMP622</strain>
    </source>
</reference>
<dbReference type="AlphaFoldDB" id="A0A7S2XD29"/>
<name>A0A7S2XD29_9EUKA</name>